<feature type="transmembrane region" description="Helical" evidence="1">
    <location>
        <begin position="145"/>
        <end position="163"/>
    </location>
</feature>
<feature type="transmembrane region" description="Helical" evidence="1">
    <location>
        <begin position="12"/>
        <end position="44"/>
    </location>
</feature>
<organism evidence="2 3">
    <name type="scientific">Winogradskyella haliclonae</name>
    <dbReference type="NCBI Taxonomy" id="2048558"/>
    <lineage>
        <taxon>Bacteria</taxon>
        <taxon>Pseudomonadati</taxon>
        <taxon>Bacteroidota</taxon>
        <taxon>Flavobacteriia</taxon>
        <taxon>Flavobacteriales</taxon>
        <taxon>Flavobacteriaceae</taxon>
        <taxon>Winogradskyella</taxon>
    </lineage>
</organism>
<evidence type="ECO:0000256" key="1">
    <source>
        <dbReference type="SAM" id="Phobius"/>
    </source>
</evidence>
<name>A0ABQ2BWF1_9FLAO</name>
<comment type="caution">
    <text evidence="2">The sequence shown here is derived from an EMBL/GenBank/DDBJ whole genome shotgun (WGS) entry which is preliminary data.</text>
</comment>
<evidence type="ECO:0000313" key="2">
    <source>
        <dbReference type="EMBL" id="GGI56824.1"/>
    </source>
</evidence>
<sequence>MNSSLASNMIRFIILLLAQVTICNNINLLGYINPYIYVIFILLFPVKSNRLLFLILAFNLGLLVDMFLDSGGVHAGASVFLAFVRPVFLKYAFGTLYDHQTLKFGNSEFGALIMYVSGCVIFHHLILFYLEIFNISQIILLLKKALFSSIFTVSLSLLLILLFRPRK</sequence>
<dbReference type="Proteomes" id="UP000624701">
    <property type="component" value="Unassembled WGS sequence"/>
</dbReference>
<feature type="transmembrane region" description="Helical" evidence="1">
    <location>
        <begin position="74"/>
        <end position="97"/>
    </location>
</feature>
<proteinExistence type="predicted"/>
<keyword evidence="1" id="KW-1133">Transmembrane helix</keyword>
<keyword evidence="3" id="KW-1185">Reference proteome</keyword>
<reference evidence="3" key="1">
    <citation type="journal article" date="2019" name="Int. J. Syst. Evol. Microbiol.">
        <title>The Global Catalogue of Microorganisms (GCM) 10K type strain sequencing project: providing services to taxonomists for standard genome sequencing and annotation.</title>
        <authorList>
            <consortium name="The Broad Institute Genomics Platform"/>
            <consortium name="The Broad Institute Genome Sequencing Center for Infectious Disease"/>
            <person name="Wu L."/>
            <person name="Ma J."/>
        </authorList>
    </citation>
    <scope>NUCLEOTIDE SEQUENCE [LARGE SCALE GENOMIC DNA]</scope>
    <source>
        <strain evidence="3">CCM 8681</strain>
    </source>
</reference>
<keyword evidence="1" id="KW-0472">Membrane</keyword>
<evidence type="ECO:0000313" key="3">
    <source>
        <dbReference type="Proteomes" id="UP000624701"/>
    </source>
</evidence>
<accession>A0ABQ2BWF1</accession>
<protein>
    <submittedName>
        <fullName evidence="2">Rod shape-determining protein MreD</fullName>
    </submittedName>
</protein>
<gene>
    <name evidence="2" type="primary">mreD</name>
    <name evidence="2" type="ORF">GCM10011444_11330</name>
</gene>
<feature type="transmembrane region" description="Helical" evidence="1">
    <location>
        <begin position="109"/>
        <end position="130"/>
    </location>
</feature>
<dbReference type="EMBL" id="BMDQ01000001">
    <property type="protein sequence ID" value="GGI56824.1"/>
    <property type="molecule type" value="Genomic_DNA"/>
</dbReference>
<keyword evidence="1" id="KW-0812">Transmembrane</keyword>